<dbReference type="OrthoDB" id="799100at2"/>
<evidence type="ECO:0000313" key="2">
    <source>
        <dbReference type="Proteomes" id="UP000002774"/>
    </source>
</evidence>
<dbReference type="AlphaFoldDB" id="H1YFE4"/>
<accession>H1YFE4</accession>
<sequence>MKKIITNTNPFILLLLPVLFAMAMGVSYQVKQKTNELQKAAYSGKQATSLFNKSITLFKAVCSVNKQSVW</sequence>
<dbReference type="EMBL" id="CM001403">
    <property type="protein sequence ID" value="EHQ27252.1"/>
    <property type="molecule type" value="Genomic_DNA"/>
</dbReference>
<organism evidence="1 2">
    <name type="scientific">Mucilaginibacter paludis DSM 18603</name>
    <dbReference type="NCBI Taxonomy" id="714943"/>
    <lineage>
        <taxon>Bacteria</taxon>
        <taxon>Pseudomonadati</taxon>
        <taxon>Bacteroidota</taxon>
        <taxon>Sphingobacteriia</taxon>
        <taxon>Sphingobacteriales</taxon>
        <taxon>Sphingobacteriaceae</taxon>
        <taxon>Mucilaginibacter</taxon>
    </lineage>
</organism>
<proteinExistence type="predicted"/>
<gene>
    <name evidence="1" type="ORF">Mucpa_3148</name>
</gene>
<dbReference type="RefSeq" id="WP_008507622.1">
    <property type="nucleotide sequence ID" value="NZ_CM001403.1"/>
</dbReference>
<dbReference type="Proteomes" id="UP000002774">
    <property type="component" value="Chromosome"/>
</dbReference>
<reference evidence="1" key="1">
    <citation type="submission" date="2011-09" db="EMBL/GenBank/DDBJ databases">
        <title>The permanent draft genome of Mucilaginibacter paludis DSM 18603.</title>
        <authorList>
            <consortium name="US DOE Joint Genome Institute (JGI-PGF)"/>
            <person name="Lucas S."/>
            <person name="Han J."/>
            <person name="Lapidus A."/>
            <person name="Bruce D."/>
            <person name="Goodwin L."/>
            <person name="Pitluck S."/>
            <person name="Peters L."/>
            <person name="Kyrpides N."/>
            <person name="Mavromatis K."/>
            <person name="Ivanova N."/>
            <person name="Mikhailova N."/>
            <person name="Held B."/>
            <person name="Detter J.C."/>
            <person name="Tapia R."/>
            <person name="Han C."/>
            <person name="Land M."/>
            <person name="Hauser L."/>
            <person name="Markowitz V."/>
            <person name="Cheng J.-F."/>
            <person name="Hugenholtz P."/>
            <person name="Woyke T."/>
            <person name="Wu D."/>
            <person name="Tindall B."/>
            <person name="Brambilla E."/>
            <person name="Klenk H.-P."/>
            <person name="Eisen J.A."/>
        </authorList>
    </citation>
    <scope>NUCLEOTIDE SEQUENCE [LARGE SCALE GENOMIC DNA]</scope>
    <source>
        <strain evidence="1">DSM 18603</strain>
    </source>
</reference>
<dbReference type="STRING" id="714943.Mucpa_3148"/>
<name>H1YFE4_9SPHI</name>
<protein>
    <submittedName>
        <fullName evidence="1">Uncharacterized protein</fullName>
    </submittedName>
</protein>
<evidence type="ECO:0000313" key="1">
    <source>
        <dbReference type="EMBL" id="EHQ27252.1"/>
    </source>
</evidence>
<dbReference type="HOGENOM" id="CLU_2753470_0_0_10"/>
<keyword evidence="2" id="KW-1185">Reference proteome</keyword>